<protein>
    <submittedName>
        <fullName evidence="1">Uncharacterized protein</fullName>
    </submittedName>
</protein>
<reference evidence="1 2" key="1">
    <citation type="submission" date="2019-05" db="EMBL/GenBank/DDBJ databases">
        <title>Another draft genome of Portunus trituberculatus and its Hox gene families provides insights of decapod evolution.</title>
        <authorList>
            <person name="Jeong J.-H."/>
            <person name="Song I."/>
            <person name="Kim S."/>
            <person name="Choi T."/>
            <person name="Kim D."/>
            <person name="Ryu S."/>
            <person name="Kim W."/>
        </authorList>
    </citation>
    <scope>NUCLEOTIDE SEQUENCE [LARGE SCALE GENOMIC DNA]</scope>
    <source>
        <tissue evidence="1">Muscle</tissue>
    </source>
</reference>
<comment type="caution">
    <text evidence="1">The sequence shown here is derived from an EMBL/GenBank/DDBJ whole genome shotgun (WGS) entry which is preliminary data.</text>
</comment>
<gene>
    <name evidence="1" type="ORF">E2C01_032344</name>
</gene>
<dbReference type="Proteomes" id="UP000324222">
    <property type="component" value="Unassembled WGS sequence"/>
</dbReference>
<keyword evidence="2" id="KW-1185">Reference proteome</keyword>
<evidence type="ECO:0000313" key="1">
    <source>
        <dbReference type="EMBL" id="MPC38827.1"/>
    </source>
</evidence>
<proteinExistence type="predicted"/>
<name>A0A5B7F020_PORTR</name>
<sequence>MSSSITLEEEYSLLLVLMSSLIWKNSSSVMFHDDKPKFSRAGHEDINLCTLSKSLEGVAQVLYGLNKAITRHHSSFYFKNSETVCDGVHILEFDKLWTVDQLLHSRAYKNGHPQEIG</sequence>
<organism evidence="1 2">
    <name type="scientific">Portunus trituberculatus</name>
    <name type="common">Swimming crab</name>
    <name type="synonym">Neptunus trituberculatus</name>
    <dbReference type="NCBI Taxonomy" id="210409"/>
    <lineage>
        <taxon>Eukaryota</taxon>
        <taxon>Metazoa</taxon>
        <taxon>Ecdysozoa</taxon>
        <taxon>Arthropoda</taxon>
        <taxon>Crustacea</taxon>
        <taxon>Multicrustacea</taxon>
        <taxon>Malacostraca</taxon>
        <taxon>Eumalacostraca</taxon>
        <taxon>Eucarida</taxon>
        <taxon>Decapoda</taxon>
        <taxon>Pleocyemata</taxon>
        <taxon>Brachyura</taxon>
        <taxon>Eubrachyura</taxon>
        <taxon>Portunoidea</taxon>
        <taxon>Portunidae</taxon>
        <taxon>Portuninae</taxon>
        <taxon>Portunus</taxon>
    </lineage>
</organism>
<dbReference type="AlphaFoldDB" id="A0A5B7F020"/>
<evidence type="ECO:0000313" key="2">
    <source>
        <dbReference type="Proteomes" id="UP000324222"/>
    </source>
</evidence>
<dbReference type="EMBL" id="VSRR010004182">
    <property type="protein sequence ID" value="MPC38827.1"/>
    <property type="molecule type" value="Genomic_DNA"/>
</dbReference>
<accession>A0A5B7F020</accession>